<dbReference type="Proteomes" id="UP001189429">
    <property type="component" value="Unassembled WGS sequence"/>
</dbReference>
<reference evidence="2" key="1">
    <citation type="submission" date="2023-10" db="EMBL/GenBank/DDBJ databases">
        <authorList>
            <person name="Chen Y."/>
            <person name="Shah S."/>
            <person name="Dougan E. K."/>
            <person name="Thang M."/>
            <person name="Chan C."/>
        </authorList>
    </citation>
    <scope>NUCLEOTIDE SEQUENCE [LARGE SCALE GENOMIC DNA]</scope>
</reference>
<sequence length="91" mass="9477">MTPLQRASLFVAAAPDADAALDADDGGPASAAAAEARPWWPGVLQRLCRYVGQRSEGEAAGAAGSFFDTCPLRPARPRPRRRQPGPAPPPA</sequence>
<keyword evidence="3" id="KW-1185">Reference proteome</keyword>
<name>A0ABN9QC31_9DINO</name>
<protein>
    <submittedName>
        <fullName evidence="2">Uncharacterized protein</fullName>
    </submittedName>
</protein>
<gene>
    <name evidence="2" type="ORF">PCOR1329_LOCUS10602</name>
</gene>
<feature type="non-terminal residue" evidence="2">
    <location>
        <position position="91"/>
    </location>
</feature>
<feature type="region of interest" description="Disordered" evidence="1">
    <location>
        <begin position="59"/>
        <end position="91"/>
    </location>
</feature>
<proteinExistence type="predicted"/>
<evidence type="ECO:0000256" key="1">
    <source>
        <dbReference type="SAM" id="MobiDB-lite"/>
    </source>
</evidence>
<evidence type="ECO:0000313" key="3">
    <source>
        <dbReference type="Proteomes" id="UP001189429"/>
    </source>
</evidence>
<dbReference type="EMBL" id="CAUYUJ010003008">
    <property type="protein sequence ID" value="CAK0803455.1"/>
    <property type="molecule type" value="Genomic_DNA"/>
</dbReference>
<organism evidence="2 3">
    <name type="scientific">Prorocentrum cordatum</name>
    <dbReference type="NCBI Taxonomy" id="2364126"/>
    <lineage>
        <taxon>Eukaryota</taxon>
        <taxon>Sar</taxon>
        <taxon>Alveolata</taxon>
        <taxon>Dinophyceae</taxon>
        <taxon>Prorocentrales</taxon>
        <taxon>Prorocentraceae</taxon>
        <taxon>Prorocentrum</taxon>
    </lineage>
</organism>
<comment type="caution">
    <text evidence="2">The sequence shown here is derived from an EMBL/GenBank/DDBJ whole genome shotgun (WGS) entry which is preliminary data.</text>
</comment>
<accession>A0ABN9QC31</accession>
<evidence type="ECO:0000313" key="2">
    <source>
        <dbReference type="EMBL" id="CAK0803455.1"/>
    </source>
</evidence>